<reference evidence="2 3" key="1">
    <citation type="submission" date="2019-07" db="EMBL/GenBank/DDBJ databases">
        <title>Whole genome shotgun sequence of Methylobacterium gnaphalii NBRC 107716.</title>
        <authorList>
            <person name="Hosoyama A."/>
            <person name="Uohara A."/>
            <person name="Ohji S."/>
            <person name="Ichikawa N."/>
        </authorList>
    </citation>
    <scope>NUCLEOTIDE SEQUENCE [LARGE SCALE GENOMIC DNA]</scope>
    <source>
        <strain evidence="2 3">NBRC 107716</strain>
    </source>
</reference>
<dbReference type="InterPro" id="IPR001969">
    <property type="entry name" value="Aspartic_peptidase_AS"/>
</dbReference>
<dbReference type="GO" id="GO:0004190">
    <property type="term" value="F:aspartic-type endopeptidase activity"/>
    <property type="evidence" value="ECO:0007669"/>
    <property type="project" value="InterPro"/>
</dbReference>
<organism evidence="2 3">
    <name type="scientific">Methylobacterium gnaphalii</name>
    <dbReference type="NCBI Taxonomy" id="1010610"/>
    <lineage>
        <taxon>Bacteria</taxon>
        <taxon>Pseudomonadati</taxon>
        <taxon>Pseudomonadota</taxon>
        <taxon>Alphaproteobacteria</taxon>
        <taxon>Hyphomicrobiales</taxon>
        <taxon>Methylobacteriaceae</taxon>
        <taxon>Methylobacterium</taxon>
    </lineage>
</organism>
<dbReference type="Proteomes" id="UP000321750">
    <property type="component" value="Unassembled WGS sequence"/>
</dbReference>
<dbReference type="EMBL" id="BJZV01000008">
    <property type="protein sequence ID" value="GEP10079.1"/>
    <property type="molecule type" value="Genomic_DNA"/>
</dbReference>
<dbReference type="InterPro" id="IPR021109">
    <property type="entry name" value="Peptidase_aspartic_dom_sf"/>
</dbReference>
<sequence length="171" mass="18041">MASLTRWVLCAAALCLLIAGRHIFTKGAAGTASDSHAMPTAMSVSVPSSGAIALHADRSGHFLTTALVNGRTLSMLVDTGATNCAFREEEAESLGIRLSPNDFTQMVGTANGTVRVAPIRIRLLQIGPVAVRDVEAVVVPRGRLNANLLGMSFLSRLREFNVAGTRITLRG</sequence>
<accession>A0A512JJF0</accession>
<dbReference type="AlphaFoldDB" id="A0A512JJF0"/>
<feature type="signal peptide" evidence="1">
    <location>
        <begin position="1"/>
        <end position="28"/>
    </location>
</feature>
<dbReference type="InterPro" id="IPR011969">
    <property type="entry name" value="Clan_AA_Asp_peptidase_C"/>
</dbReference>
<keyword evidence="1" id="KW-0732">Signal</keyword>
<name>A0A512JJF0_9HYPH</name>
<evidence type="ECO:0000313" key="2">
    <source>
        <dbReference type="EMBL" id="GEP10079.1"/>
    </source>
</evidence>
<evidence type="ECO:0000313" key="3">
    <source>
        <dbReference type="Proteomes" id="UP000321750"/>
    </source>
</evidence>
<dbReference type="NCBIfam" id="TIGR02281">
    <property type="entry name" value="clan_AA_DTGA"/>
    <property type="match status" value="1"/>
</dbReference>
<dbReference type="SUPFAM" id="SSF50630">
    <property type="entry name" value="Acid proteases"/>
    <property type="match status" value="1"/>
</dbReference>
<dbReference type="InterPro" id="IPR034122">
    <property type="entry name" value="Retropepsin-like_bacterial"/>
</dbReference>
<dbReference type="CDD" id="cd05483">
    <property type="entry name" value="retropepsin_like_bacteria"/>
    <property type="match status" value="1"/>
</dbReference>
<dbReference type="Pfam" id="PF13975">
    <property type="entry name" value="gag-asp_proteas"/>
    <property type="match status" value="1"/>
</dbReference>
<proteinExistence type="predicted"/>
<dbReference type="GO" id="GO:0006508">
    <property type="term" value="P:proteolysis"/>
    <property type="evidence" value="ECO:0007669"/>
    <property type="project" value="InterPro"/>
</dbReference>
<feature type="chain" id="PRO_5021765104" evidence="1">
    <location>
        <begin position="29"/>
        <end position="171"/>
    </location>
</feature>
<protein>
    <submittedName>
        <fullName evidence="2">Peptidase</fullName>
    </submittedName>
</protein>
<dbReference type="RefSeq" id="WP_238258429.1">
    <property type="nucleotide sequence ID" value="NZ_BJZV01000008.1"/>
</dbReference>
<dbReference type="Gene3D" id="2.40.70.10">
    <property type="entry name" value="Acid Proteases"/>
    <property type="match status" value="1"/>
</dbReference>
<gene>
    <name evidence="2" type="ORF">MGN01_19240</name>
</gene>
<comment type="caution">
    <text evidence="2">The sequence shown here is derived from an EMBL/GenBank/DDBJ whole genome shotgun (WGS) entry which is preliminary data.</text>
</comment>
<evidence type="ECO:0000256" key="1">
    <source>
        <dbReference type="SAM" id="SignalP"/>
    </source>
</evidence>
<dbReference type="PROSITE" id="PS00141">
    <property type="entry name" value="ASP_PROTEASE"/>
    <property type="match status" value="1"/>
</dbReference>
<keyword evidence="3" id="KW-1185">Reference proteome</keyword>